<feature type="compositionally biased region" description="Polar residues" evidence="1">
    <location>
        <begin position="67"/>
        <end position="100"/>
    </location>
</feature>
<evidence type="ECO:0000256" key="1">
    <source>
        <dbReference type="SAM" id="MobiDB-lite"/>
    </source>
</evidence>
<dbReference type="AlphaFoldDB" id="A0A6A6WB16"/>
<reference evidence="2" key="1">
    <citation type="journal article" date="2020" name="Stud. Mycol.">
        <title>101 Dothideomycetes genomes: a test case for predicting lifestyles and emergence of pathogens.</title>
        <authorList>
            <person name="Haridas S."/>
            <person name="Albert R."/>
            <person name="Binder M."/>
            <person name="Bloem J."/>
            <person name="Labutti K."/>
            <person name="Salamov A."/>
            <person name="Andreopoulos B."/>
            <person name="Baker S."/>
            <person name="Barry K."/>
            <person name="Bills G."/>
            <person name="Bluhm B."/>
            <person name="Cannon C."/>
            <person name="Castanera R."/>
            <person name="Culley D."/>
            <person name="Daum C."/>
            <person name="Ezra D."/>
            <person name="Gonzalez J."/>
            <person name="Henrissat B."/>
            <person name="Kuo A."/>
            <person name="Liang C."/>
            <person name="Lipzen A."/>
            <person name="Lutzoni F."/>
            <person name="Magnuson J."/>
            <person name="Mondo S."/>
            <person name="Nolan M."/>
            <person name="Ohm R."/>
            <person name="Pangilinan J."/>
            <person name="Park H.-J."/>
            <person name="Ramirez L."/>
            <person name="Alfaro M."/>
            <person name="Sun H."/>
            <person name="Tritt A."/>
            <person name="Yoshinaga Y."/>
            <person name="Zwiers L.-H."/>
            <person name="Turgeon B."/>
            <person name="Goodwin S."/>
            <person name="Spatafora J."/>
            <person name="Crous P."/>
            <person name="Grigoriev I."/>
        </authorList>
    </citation>
    <scope>NUCLEOTIDE SEQUENCE</scope>
    <source>
        <strain evidence="2">CBS 121739</strain>
    </source>
</reference>
<accession>A0A6A6WB16</accession>
<feature type="region of interest" description="Disordered" evidence="1">
    <location>
        <begin position="1"/>
        <end position="110"/>
    </location>
</feature>
<dbReference type="GeneID" id="54487855"/>
<feature type="compositionally biased region" description="Acidic residues" evidence="1">
    <location>
        <begin position="1"/>
        <end position="23"/>
    </location>
</feature>
<name>A0A6A6WB16_9PEZI</name>
<evidence type="ECO:0000313" key="2">
    <source>
        <dbReference type="EMBL" id="KAF2760042.1"/>
    </source>
</evidence>
<dbReference type="RefSeq" id="XP_033602493.1">
    <property type="nucleotide sequence ID" value="XM_033746801.1"/>
</dbReference>
<keyword evidence="3" id="KW-1185">Reference proteome</keyword>
<dbReference type="Proteomes" id="UP000799437">
    <property type="component" value="Unassembled WGS sequence"/>
</dbReference>
<evidence type="ECO:0000313" key="3">
    <source>
        <dbReference type="Proteomes" id="UP000799437"/>
    </source>
</evidence>
<gene>
    <name evidence="2" type="ORF">EJ05DRAFT_499232</name>
</gene>
<organism evidence="2 3">
    <name type="scientific">Pseudovirgaria hyperparasitica</name>
    <dbReference type="NCBI Taxonomy" id="470096"/>
    <lineage>
        <taxon>Eukaryota</taxon>
        <taxon>Fungi</taxon>
        <taxon>Dikarya</taxon>
        <taxon>Ascomycota</taxon>
        <taxon>Pezizomycotina</taxon>
        <taxon>Dothideomycetes</taxon>
        <taxon>Dothideomycetes incertae sedis</taxon>
        <taxon>Acrospermales</taxon>
        <taxon>Acrospermaceae</taxon>
        <taxon>Pseudovirgaria</taxon>
    </lineage>
</organism>
<protein>
    <submittedName>
        <fullName evidence="2">Uncharacterized protein</fullName>
    </submittedName>
</protein>
<proteinExistence type="predicted"/>
<sequence length="217" mass="23128">MADGEDYNEDDLFADIYETEDAPPTDAPAPAPAQASAPAPEPEPAQPVVKSEPQSAPVVSGNAGFDMNTSNGAGGSYDNNYGNTQGGDYNDNSYNQSNGGEDNYPPIGIKEDGTKGNSEAIVSAIASANEAYISRTDTHYLAPTQYQETAFARPIALFLVAGISSGVDICQHTIALTWEAAKRVNEALLKPEDSSYAIQLEQFILNEKLWKTLEMVA</sequence>
<dbReference type="EMBL" id="ML996569">
    <property type="protein sequence ID" value="KAF2760042.1"/>
    <property type="molecule type" value="Genomic_DNA"/>
</dbReference>